<protein>
    <submittedName>
        <fullName evidence="1">Uncharacterized protein</fullName>
    </submittedName>
</protein>
<dbReference type="Proteomes" id="UP000032024">
    <property type="component" value="Chromosome"/>
</dbReference>
<gene>
    <name evidence="1" type="ORF">SB48_HM08orf00753</name>
</gene>
<evidence type="ECO:0000313" key="2">
    <source>
        <dbReference type="Proteomes" id="UP000032024"/>
    </source>
</evidence>
<keyword evidence="2" id="KW-1185">Reference proteome</keyword>
<organism evidence="1 2">
    <name type="scientific">Heyndrickxia coagulans</name>
    <name type="common">Weizmannia coagulans</name>
    <dbReference type="NCBI Taxonomy" id="1398"/>
    <lineage>
        <taxon>Bacteria</taxon>
        <taxon>Bacillati</taxon>
        <taxon>Bacillota</taxon>
        <taxon>Bacilli</taxon>
        <taxon>Bacillales</taxon>
        <taxon>Bacillaceae</taxon>
        <taxon>Heyndrickxia</taxon>
    </lineage>
</organism>
<name>A0AAN0WA24_HEYCO</name>
<dbReference type="AlphaFoldDB" id="A0AAN0WA24"/>
<proteinExistence type="predicted"/>
<accession>A0AAN0WA24</accession>
<sequence>MADEMYEVVSKEVFSFSKAWMLTRTRRIPNTWTMPYF</sequence>
<evidence type="ECO:0000313" key="1">
    <source>
        <dbReference type="EMBL" id="AJO21285.1"/>
    </source>
</evidence>
<dbReference type="EMBL" id="CP010525">
    <property type="protein sequence ID" value="AJO21285.1"/>
    <property type="molecule type" value="Genomic_DNA"/>
</dbReference>
<reference evidence="2" key="1">
    <citation type="submission" date="2015-01" db="EMBL/GenBank/DDBJ databases">
        <title>Comparative genome analysis of Bacillus coagulans HM-08, Clostridium butyricum HM-68, Bacillus subtilis HM-66 and Bacillus paralicheniformis BL-09.</title>
        <authorList>
            <person name="Zhang H."/>
        </authorList>
    </citation>
    <scope>NUCLEOTIDE SEQUENCE [LARGE SCALE GENOMIC DNA]</scope>
    <source>
        <strain evidence="2">HM-08</strain>
    </source>
</reference>